<evidence type="ECO:0000256" key="5">
    <source>
        <dbReference type="ARBA" id="ARBA00022512"/>
    </source>
</evidence>
<evidence type="ECO:0000313" key="14">
    <source>
        <dbReference type="Proteomes" id="UP000002051"/>
    </source>
</evidence>
<reference evidence="12 14" key="2">
    <citation type="journal article" date="2014" name="BMC Genomics">
        <title>An improved genome release (version Mt4.0) for the model legume Medicago truncatula.</title>
        <authorList>
            <person name="Tang H."/>
            <person name="Krishnakumar V."/>
            <person name="Bidwell S."/>
            <person name="Rosen B."/>
            <person name="Chan A."/>
            <person name="Zhou S."/>
            <person name="Gentzbittel L."/>
            <person name="Childs K.L."/>
            <person name="Yandell M."/>
            <person name="Gundlach H."/>
            <person name="Mayer K.F."/>
            <person name="Schwartz D.C."/>
            <person name="Town C.D."/>
        </authorList>
    </citation>
    <scope>GENOME REANNOTATION</scope>
    <source>
        <strain evidence="13 14">cv. Jemalong A17</strain>
    </source>
</reference>
<dbReference type="InterPro" id="IPR000070">
    <property type="entry name" value="Pectinesterase_cat"/>
</dbReference>
<keyword evidence="5" id="KW-0964">Secreted</keyword>
<keyword evidence="9" id="KW-0732">Signal</keyword>
<evidence type="ECO:0000256" key="2">
    <source>
        <dbReference type="ARBA" id="ARBA00005184"/>
    </source>
</evidence>
<dbReference type="FunFam" id="1.20.140.40:FF:000025">
    <property type="entry name" value="Pectinesterase"/>
    <property type="match status" value="1"/>
</dbReference>
<dbReference type="InterPro" id="IPR033131">
    <property type="entry name" value="Pectinesterase_Asp_AS"/>
</dbReference>
<dbReference type="OMA" id="TANQQTC"/>
<gene>
    <name evidence="12" type="ordered locus">MTR_8g104580</name>
</gene>
<feature type="compositionally biased region" description="Low complexity" evidence="10">
    <location>
        <begin position="170"/>
        <end position="185"/>
    </location>
</feature>
<dbReference type="PROSITE" id="PS00503">
    <property type="entry name" value="PECTINESTERASE_2"/>
    <property type="match status" value="1"/>
</dbReference>
<comment type="catalytic activity">
    <reaction evidence="9">
        <text>[(1-&gt;4)-alpha-D-galacturonosyl methyl ester](n) + n H2O = [(1-&gt;4)-alpha-D-galacturonosyl](n) + n methanol + n H(+)</text>
        <dbReference type="Rhea" id="RHEA:22380"/>
        <dbReference type="Rhea" id="RHEA-COMP:14570"/>
        <dbReference type="Rhea" id="RHEA-COMP:14573"/>
        <dbReference type="ChEBI" id="CHEBI:15377"/>
        <dbReference type="ChEBI" id="CHEBI:15378"/>
        <dbReference type="ChEBI" id="CHEBI:17790"/>
        <dbReference type="ChEBI" id="CHEBI:140522"/>
        <dbReference type="ChEBI" id="CHEBI:140523"/>
        <dbReference type="EC" id="3.1.1.11"/>
    </reaction>
</comment>
<dbReference type="GO" id="GO:0030599">
    <property type="term" value="F:pectinesterase activity"/>
    <property type="evidence" value="ECO:0000318"/>
    <property type="project" value="GO_Central"/>
</dbReference>
<dbReference type="Pfam" id="PF01095">
    <property type="entry name" value="Pectinesterase"/>
    <property type="match status" value="2"/>
</dbReference>
<comment type="similarity">
    <text evidence="4">In the C-terminal section; belongs to the pectinesterase family.</text>
</comment>
<reference evidence="13" key="3">
    <citation type="submission" date="2015-04" db="UniProtKB">
        <authorList>
            <consortium name="EnsemblPlants"/>
        </authorList>
    </citation>
    <scope>IDENTIFICATION</scope>
    <source>
        <strain evidence="13">cv. Jemalong A17</strain>
    </source>
</reference>
<feature type="signal peptide" evidence="9">
    <location>
        <begin position="1"/>
        <end position="23"/>
    </location>
</feature>
<keyword evidence="14" id="KW-1185">Reference proteome</keyword>
<dbReference type="InterPro" id="IPR011050">
    <property type="entry name" value="Pectin_lyase_fold/virulence"/>
</dbReference>
<reference evidence="12 14" key="1">
    <citation type="journal article" date="2011" name="Nature">
        <title>The Medicago genome provides insight into the evolution of rhizobial symbioses.</title>
        <authorList>
            <person name="Young N.D."/>
            <person name="Debelle F."/>
            <person name="Oldroyd G.E."/>
            <person name="Geurts R."/>
            <person name="Cannon S.B."/>
            <person name="Udvardi M.K."/>
            <person name="Benedito V.A."/>
            <person name="Mayer K.F."/>
            <person name="Gouzy J."/>
            <person name="Schoof H."/>
            <person name="Van de Peer Y."/>
            <person name="Proost S."/>
            <person name="Cook D.R."/>
            <person name="Meyers B.C."/>
            <person name="Spannagl M."/>
            <person name="Cheung F."/>
            <person name="De Mita S."/>
            <person name="Krishnakumar V."/>
            <person name="Gundlach H."/>
            <person name="Zhou S."/>
            <person name="Mudge J."/>
            <person name="Bharti A.K."/>
            <person name="Murray J.D."/>
            <person name="Naoumkina M.A."/>
            <person name="Rosen B."/>
            <person name="Silverstein K.A."/>
            <person name="Tang H."/>
            <person name="Rombauts S."/>
            <person name="Zhao P.X."/>
            <person name="Zhou P."/>
            <person name="Barbe V."/>
            <person name="Bardou P."/>
            <person name="Bechner M."/>
            <person name="Bellec A."/>
            <person name="Berger A."/>
            <person name="Berges H."/>
            <person name="Bidwell S."/>
            <person name="Bisseling T."/>
            <person name="Choisne N."/>
            <person name="Couloux A."/>
            <person name="Denny R."/>
            <person name="Deshpande S."/>
            <person name="Dai X."/>
            <person name="Doyle J.J."/>
            <person name="Dudez A.M."/>
            <person name="Farmer A.D."/>
            <person name="Fouteau S."/>
            <person name="Franken C."/>
            <person name="Gibelin C."/>
            <person name="Gish J."/>
            <person name="Goldstein S."/>
            <person name="Gonzalez A.J."/>
            <person name="Green P.J."/>
            <person name="Hallab A."/>
            <person name="Hartog M."/>
            <person name="Hua A."/>
            <person name="Humphray S.J."/>
            <person name="Jeong D.H."/>
            <person name="Jing Y."/>
            <person name="Jocker A."/>
            <person name="Kenton S.M."/>
            <person name="Kim D.J."/>
            <person name="Klee K."/>
            <person name="Lai H."/>
            <person name="Lang C."/>
            <person name="Lin S."/>
            <person name="Macmil S.L."/>
            <person name="Magdelenat G."/>
            <person name="Matthews L."/>
            <person name="McCorrison J."/>
            <person name="Monaghan E.L."/>
            <person name="Mun J.H."/>
            <person name="Najar F.Z."/>
            <person name="Nicholson C."/>
            <person name="Noirot C."/>
            <person name="O'Bleness M."/>
            <person name="Paule C.R."/>
            <person name="Poulain J."/>
            <person name="Prion F."/>
            <person name="Qin B."/>
            <person name="Qu C."/>
            <person name="Retzel E.F."/>
            <person name="Riddle C."/>
            <person name="Sallet E."/>
            <person name="Samain S."/>
            <person name="Samson N."/>
            <person name="Sanders I."/>
            <person name="Saurat O."/>
            <person name="Scarpelli C."/>
            <person name="Schiex T."/>
            <person name="Segurens B."/>
            <person name="Severin A.J."/>
            <person name="Sherrier D.J."/>
            <person name="Shi R."/>
            <person name="Sims S."/>
            <person name="Singer S.R."/>
            <person name="Sinharoy S."/>
            <person name="Sterck L."/>
            <person name="Viollet A."/>
            <person name="Wang B.B."/>
            <person name="Wang K."/>
            <person name="Wang M."/>
            <person name="Wang X."/>
            <person name="Warfsmann J."/>
            <person name="Weissenbach J."/>
            <person name="White D.D."/>
            <person name="White J.D."/>
            <person name="Wiley G.B."/>
            <person name="Wincker P."/>
            <person name="Xing Y."/>
            <person name="Yang L."/>
            <person name="Yao Z."/>
            <person name="Ying F."/>
            <person name="Zhai J."/>
            <person name="Zhou L."/>
            <person name="Zuber A."/>
            <person name="Denarie J."/>
            <person name="Dixon R.A."/>
            <person name="May G.D."/>
            <person name="Schwartz D.C."/>
            <person name="Rogers J."/>
            <person name="Quetier F."/>
            <person name="Town C.D."/>
            <person name="Roe B.A."/>
        </authorList>
    </citation>
    <scope>NUCLEOTIDE SEQUENCE [LARGE SCALE GENOMIC DNA]</scope>
    <source>
        <strain evidence="12">A17</strain>
        <strain evidence="13 14">cv. Jemalong A17</strain>
    </source>
</reference>
<dbReference type="Proteomes" id="UP000002051">
    <property type="component" value="Chromosome 8"/>
</dbReference>
<keyword evidence="6 9" id="KW-0378">Hydrolase</keyword>
<dbReference type="NCBIfam" id="TIGR01614">
    <property type="entry name" value="PME_inhib"/>
    <property type="match status" value="1"/>
</dbReference>
<evidence type="ECO:0000256" key="3">
    <source>
        <dbReference type="ARBA" id="ARBA00006027"/>
    </source>
</evidence>
<dbReference type="InterPro" id="IPR012334">
    <property type="entry name" value="Pectin_lyas_fold"/>
</dbReference>
<dbReference type="PANTHER" id="PTHR31707">
    <property type="entry name" value="PECTINESTERASE"/>
    <property type="match status" value="1"/>
</dbReference>
<feature type="region of interest" description="Disordered" evidence="10">
    <location>
        <begin position="170"/>
        <end position="189"/>
    </location>
</feature>
<evidence type="ECO:0000256" key="9">
    <source>
        <dbReference type="RuleBase" id="RU000589"/>
    </source>
</evidence>
<dbReference type="InterPro" id="IPR035513">
    <property type="entry name" value="Invertase/methylesterase_inhib"/>
</dbReference>
<evidence type="ECO:0000256" key="7">
    <source>
        <dbReference type="ARBA" id="ARBA00023085"/>
    </source>
</evidence>
<feature type="active site" evidence="8">
    <location>
        <position position="346"/>
    </location>
</feature>
<dbReference type="EC" id="3.1.1.11" evidence="9"/>
<comment type="pathway">
    <text evidence="2 9">Glycan metabolism; pectin degradation; 2-dehydro-3-deoxy-D-gluconate from pectin: step 1/5.</text>
</comment>
<dbReference type="STRING" id="3880.G7L9T3"/>
<organism evidence="12 14">
    <name type="scientific">Medicago truncatula</name>
    <name type="common">Barrel medic</name>
    <name type="synonym">Medicago tribuloides</name>
    <dbReference type="NCBI Taxonomy" id="3880"/>
    <lineage>
        <taxon>Eukaryota</taxon>
        <taxon>Viridiplantae</taxon>
        <taxon>Streptophyta</taxon>
        <taxon>Embryophyta</taxon>
        <taxon>Tracheophyta</taxon>
        <taxon>Spermatophyta</taxon>
        <taxon>Magnoliopsida</taxon>
        <taxon>eudicotyledons</taxon>
        <taxon>Gunneridae</taxon>
        <taxon>Pentapetalae</taxon>
        <taxon>rosids</taxon>
        <taxon>fabids</taxon>
        <taxon>Fabales</taxon>
        <taxon>Fabaceae</taxon>
        <taxon>Papilionoideae</taxon>
        <taxon>50 kb inversion clade</taxon>
        <taxon>NPAAA clade</taxon>
        <taxon>Hologalegina</taxon>
        <taxon>IRL clade</taxon>
        <taxon>Trifolieae</taxon>
        <taxon>Medicago</taxon>
    </lineage>
</organism>
<dbReference type="CDD" id="cd15798">
    <property type="entry name" value="PMEI-like_3"/>
    <property type="match status" value="1"/>
</dbReference>
<dbReference type="EMBL" id="CM001224">
    <property type="protein sequence ID" value="AET05366.1"/>
    <property type="molecule type" value="Genomic_DNA"/>
</dbReference>
<comment type="subcellular location">
    <subcellularLocation>
        <location evidence="1">Secreted</location>
        <location evidence="1">Cell wall</location>
    </subcellularLocation>
</comment>
<feature type="chain" id="PRO_5014485722" description="Pectinesterase" evidence="9">
    <location>
        <begin position="24"/>
        <end position="500"/>
    </location>
</feature>
<dbReference type="PaxDb" id="3880-AET05366"/>
<dbReference type="EnsemblPlants" id="AET05366">
    <property type="protein sequence ID" value="AET05366"/>
    <property type="gene ID" value="MTR_8g104580"/>
</dbReference>
<dbReference type="SUPFAM" id="SSF51126">
    <property type="entry name" value="Pectin lyase-like"/>
    <property type="match status" value="1"/>
</dbReference>
<evidence type="ECO:0000256" key="6">
    <source>
        <dbReference type="ARBA" id="ARBA00022801"/>
    </source>
</evidence>
<proteinExistence type="inferred from homology"/>
<dbReference type="HOGENOM" id="CLU_012243_9_1_1"/>
<accession>G7L9T3</accession>
<dbReference type="InterPro" id="IPR006501">
    <property type="entry name" value="Pectinesterase_inhib_dom"/>
</dbReference>
<dbReference type="AlphaFoldDB" id="G7L9T3"/>
<dbReference type="UniPathway" id="UPA00545">
    <property type="reaction ID" value="UER00823"/>
</dbReference>
<dbReference type="Gene3D" id="1.20.140.40">
    <property type="entry name" value="Invertase/pectin methylesterase inhibitor family protein"/>
    <property type="match status" value="1"/>
</dbReference>
<dbReference type="eggNOG" id="ENOG502QTQV">
    <property type="taxonomic scope" value="Eukaryota"/>
</dbReference>
<dbReference type="GO" id="GO:0042545">
    <property type="term" value="P:cell wall modification"/>
    <property type="evidence" value="ECO:0007669"/>
    <property type="project" value="UniProtKB-UniRule"/>
</dbReference>
<evidence type="ECO:0000256" key="4">
    <source>
        <dbReference type="ARBA" id="ARBA00007786"/>
    </source>
</evidence>
<comment type="similarity">
    <text evidence="3">In the N-terminal section; belongs to the PMEI family.</text>
</comment>
<evidence type="ECO:0000256" key="8">
    <source>
        <dbReference type="PROSITE-ProRule" id="PRU10040"/>
    </source>
</evidence>
<feature type="domain" description="Pectinesterase inhibitor" evidence="11">
    <location>
        <begin position="16"/>
        <end position="166"/>
    </location>
</feature>
<keyword evidence="5" id="KW-0134">Cell wall</keyword>
<dbReference type="SMART" id="SM00856">
    <property type="entry name" value="PMEI"/>
    <property type="match status" value="1"/>
</dbReference>
<dbReference type="GO" id="GO:0045490">
    <property type="term" value="P:pectin catabolic process"/>
    <property type="evidence" value="ECO:0007669"/>
    <property type="project" value="UniProtKB-UniRule"/>
</dbReference>
<dbReference type="Pfam" id="PF04043">
    <property type="entry name" value="PMEI"/>
    <property type="match status" value="1"/>
</dbReference>
<evidence type="ECO:0000256" key="1">
    <source>
        <dbReference type="ARBA" id="ARBA00004191"/>
    </source>
</evidence>
<evidence type="ECO:0000256" key="10">
    <source>
        <dbReference type="SAM" id="MobiDB-lite"/>
    </source>
</evidence>
<evidence type="ECO:0000313" key="13">
    <source>
        <dbReference type="EnsemblPlants" id="AET05366"/>
    </source>
</evidence>
<evidence type="ECO:0000259" key="11">
    <source>
        <dbReference type="SMART" id="SM00856"/>
    </source>
</evidence>
<dbReference type="SUPFAM" id="SSF101148">
    <property type="entry name" value="Plant invertase/pectin methylesterase inhibitor"/>
    <property type="match status" value="1"/>
</dbReference>
<name>G7L9T3_MEDTR</name>
<protein>
    <recommendedName>
        <fullName evidence="9">Pectinesterase</fullName>
        <ecNumber evidence="9">3.1.1.11</ecNumber>
    </recommendedName>
</protein>
<keyword evidence="7 9" id="KW-0063">Aspartyl esterase</keyword>
<dbReference type="Gene3D" id="2.160.20.10">
    <property type="entry name" value="Single-stranded right-handed beta-helix, Pectin lyase-like"/>
    <property type="match status" value="2"/>
</dbReference>
<sequence>MYKLIFNSCIAYFLLFSLLFVHGKELSCNQTPYPHVCNHYIGTTTNKLSTLDSSSSFHDIALKVTLDQAIEAHKLVSTMELNNFKDKHAKSAWEDCLELYEDTIYQLKRSINSNNLNDKLTWQSASITNHQTCQNGFIDFNLPSHLNYFPSMLSNFTKLLSNSLSISNTLTSSQSSSSSSSSTKQNGGRRLLSDGFSYWLSGSDRKLLQATPGSGTGPRADIVVAQDGSGNYKTISEGVAAAAKLSGKGRVVIHLKAGIYKENIDIKSTVSNLMIFGDGMDSTSVTGNQNAIDGSTTFRSATFGVMGDGFILSVFYRCAFKGYQDTLYAYANRQFYRDCNIYGTIDFIFGNAVTVLQNCNIFVRKPMTQGRTDPNENTGIIIHNCRITTANDLKAVQNSVKTYLGRPWQKHSRTVVMKSNLDGLINSEGWAPWMGGFALSTLYYGEYMNVGGGANTDGRVKWPGFHVITNPSDAVKFSVGNFLAGDSWISGSGVPFDAGL</sequence>
<evidence type="ECO:0000313" key="12">
    <source>
        <dbReference type="EMBL" id="AET05366.1"/>
    </source>
</evidence>
<dbReference type="GO" id="GO:0046910">
    <property type="term" value="F:pectinesterase inhibitor activity"/>
    <property type="evidence" value="ECO:0000318"/>
    <property type="project" value="GO_Central"/>
</dbReference>